<evidence type="ECO:0008006" key="5">
    <source>
        <dbReference type="Google" id="ProtNLM"/>
    </source>
</evidence>
<dbReference type="RefSeq" id="WP_349242827.1">
    <property type="nucleotide sequence ID" value="NZ_JASCXX010000001.1"/>
</dbReference>
<keyword evidence="4" id="KW-1185">Reference proteome</keyword>
<feature type="chain" id="PRO_5043734092" description="Lipoprotein" evidence="2">
    <location>
        <begin position="31"/>
        <end position="196"/>
    </location>
</feature>
<dbReference type="EMBL" id="JASCXX010000001">
    <property type="protein sequence ID" value="MDI6447417.1"/>
    <property type="molecule type" value="Genomic_DNA"/>
</dbReference>
<protein>
    <recommendedName>
        <fullName evidence="5">Lipoprotein</fullName>
    </recommendedName>
</protein>
<dbReference type="PROSITE" id="PS51257">
    <property type="entry name" value="PROKAR_LIPOPROTEIN"/>
    <property type="match status" value="1"/>
</dbReference>
<keyword evidence="2" id="KW-0732">Signal</keyword>
<evidence type="ECO:0000313" key="4">
    <source>
        <dbReference type="Proteomes" id="UP001431776"/>
    </source>
</evidence>
<reference evidence="3" key="1">
    <citation type="submission" date="2023-05" db="EMBL/GenBank/DDBJ databases">
        <title>Anaerotaeda fermentans gen. nov., sp. nov., a novel anaerobic planctomycete of the new family within the order Sedimentisphaerales isolated from Taman Peninsula, Russia.</title>
        <authorList>
            <person name="Khomyakova M.A."/>
            <person name="Merkel A.Y."/>
            <person name="Slobodkin A.I."/>
        </authorList>
    </citation>
    <scope>NUCLEOTIDE SEQUENCE</scope>
    <source>
        <strain evidence="3">M17dextr</strain>
    </source>
</reference>
<dbReference type="Proteomes" id="UP001431776">
    <property type="component" value="Unassembled WGS sequence"/>
</dbReference>
<sequence length="196" mass="21386">MEQARATIEKKGRKPAVSCLLLLVSMVLWAGCGEPQAGPDAGAPARDVERPVEPERTAVEPPVAVPAGGFSPVGITILPLTELLRPTGDQGPRLNVYVSLVDAFGSQMKAPGTFRIELYDYVQRSADPKGPRIAIWPDIDLTGPAENHRYWRDFLRAYEFTVPAQASGDKTYVLEVTCLTTTGRRLSAKWVLRPGD</sequence>
<comment type="caution">
    <text evidence="3">The sequence shown here is derived from an EMBL/GenBank/DDBJ whole genome shotgun (WGS) entry which is preliminary data.</text>
</comment>
<accession>A0AAW6TSD7</accession>
<gene>
    <name evidence="3" type="ORF">QJ522_00045</name>
</gene>
<name>A0AAW6TSD7_9BACT</name>
<feature type="region of interest" description="Disordered" evidence="1">
    <location>
        <begin position="38"/>
        <end position="63"/>
    </location>
</feature>
<dbReference type="AlphaFoldDB" id="A0AAW6TSD7"/>
<evidence type="ECO:0000313" key="3">
    <source>
        <dbReference type="EMBL" id="MDI6447417.1"/>
    </source>
</evidence>
<feature type="compositionally biased region" description="Basic and acidic residues" evidence="1">
    <location>
        <begin position="46"/>
        <end position="58"/>
    </location>
</feature>
<organism evidence="3 4">
    <name type="scientific">Anaerobaca lacustris</name>
    <dbReference type="NCBI Taxonomy" id="3044600"/>
    <lineage>
        <taxon>Bacteria</taxon>
        <taxon>Pseudomonadati</taxon>
        <taxon>Planctomycetota</taxon>
        <taxon>Phycisphaerae</taxon>
        <taxon>Sedimentisphaerales</taxon>
        <taxon>Anaerobacaceae</taxon>
        <taxon>Anaerobaca</taxon>
    </lineage>
</organism>
<feature type="signal peptide" evidence="2">
    <location>
        <begin position="1"/>
        <end position="30"/>
    </location>
</feature>
<evidence type="ECO:0000256" key="1">
    <source>
        <dbReference type="SAM" id="MobiDB-lite"/>
    </source>
</evidence>
<proteinExistence type="predicted"/>
<evidence type="ECO:0000256" key="2">
    <source>
        <dbReference type="SAM" id="SignalP"/>
    </source>
</evidence>